<dbReference type="EMBL" id="JRKI01000061">
    <property type="protein sequence ID" value="KIZ14494.1"/>
    <property type="molecule type" value="Genomic_DNA"/>
</dbReference>
<proteinExistence type="predicted"/>
<evidence type="ECO:0000313" key="2">
    <source>
        <dbReference type="Proteomes" id="UP000032458"/>
    </source>
</evidence>
<sequence length="130" mass="14653">MSNTTRYHVGHNVPGHDPVWPAQCIADAIDAADWQAYDAESVATYYKGRHDEECSAVLDQDRPCGHDHYLAFLQAQELTERCERGEIVSSFMIDGEEWWIRRVDDCGCPCNCDDPCNGEHIHTAVNKITG</sequence>
<dbReference type="AlphaFoldDB" id="A0A0D7CE30"/>
<organism evidence="1 2">
    <name type="scientific">Streptomyces natalensis ATCC 27448</name>
    <dbReference type="NCBI Taxonomy" id="1240678"/>
    <lineage>
        <taxon>Bacteria</taxon>
        <taxon>Bacillati</taxon>
        <taxon>Actinomycetota</taxon>
        <taxon>Actinomycetes</taxon>
        <taxon>Kitasatosporales</taxon>
        <taxon>Streptomycetaceae</taxon>
        <taxon>Streptomyces</taxon>
    </lineage>
</organism>
<dbReference type="PATRIC" id="fig|1240678.4.peg.7689"/>
<keyword evidence="2" id="KW-1185">Reference proteome</keyword>
<comment type="caution">
    <text evidence="1">The sequence shown here is derived from an EMBL/GenBank/DDBJ whole genome shotgun (WGS) entry which is preliminary data.</text>
</comment>
<dbReference type="Proteomes" id="UP000032458">
    <property type="component" value="Unassembled WGS sequence"/>
</dbReference>
<reference evidence="1 2" key="1">
    <citation type="submission" date="2014-09" db="EMBL/GenBank/DDBJ databases">
        <title>Draft genome sequence of Streptomyces natalensis ATCC 27448, producer of the antifungal pimaricin.</title>
        <authorList>
            <person name="Mendes M.V."/>
            <person name="Beites T."/>
            <person name="Pires S."/>
            <person name="Santos C.L."/>
            <person name="Moradas-Ferreira P."/>
        </authorList>
    </citation>
    <scope>NUCLEOTIDE SEQUENCE [LARGE SCALE GENOMIC DNA]</scope>
    <source>
        <strain evidence="1 2">ATCC 27448</strain>
    </source>
</reference>
<protein>
    <submittedName>
        <fullName evidence="1">Uncharacterized protein</fullName>
    </submittedName>
</protein>
<dbReference type="RefSeq" id="WP_044368200.1">
    <property type="nucleotide sequence ID" value="NZ_JRKI01000061.1"/>
</dbReference>
<name>A0A0D7CE30_9ACTN</name>
<gene>
    <name evidence="1" type="ORF">SNA_36085</name>
</gene>
<evidence type="ECO:0000313" key="1">
    <source>
        <dbReference type="EMBL" id="KIZ14494.1"/>
    </source>
</evidence>
<accession>A0A0D7CE30</accession>